<evidence type="ECO:0000256" key="12">
    <source>
        <dbReference type="RuleBase" id="RU003465"/>
    </source>
</evidence>
<keyword evidence="16" id="KW-1185">Reference proteome</keyword>
<evidence type="ECO:0000256" key="11">
    <source>
        <dbReference type="ARBA" id="ARBA00048336"/>
    </source>
</evidence>
<evidence type="ECO:0000256" key="5">
    <source>
        <dbReference type="ARBA" id="ARBA00022723"/>
    </source>
</evidence>
<gene>
    <name evidence="15" type="ORF">HU200_036763</name>
</gene>
<dbReference type="Gene3D" id="3.60.40.10">
    <property type="entry name" value="PPM-type phosphatase domain"/>
    <property type="match status" value="1"/>
</dbReference>
<name>A0A835EMV8_9POAL</name>
<evidence type="ECO:0000313" key="16">
    <source>
        <dbReference type="Proteomes" id="UP000636709"/>
    </source>
</evidence>
<dbReference type="AlphaFoldDB" id="A0A835EMV8"/>
<evidence type="ECO:0000256" key="6">
    <source>
        <dbReference type="ARBA" id="ARBA00022801"/>
    </source>
</evidence>
<keyword evidence="8 12" id="KW-0904">Protein phosphatase</keyword>
<evidence type="ECO:0000256" key="13">
    <source>
        <dbReference type="SAM" id="MobiDB-lite"/>
    </source>
</evidence>
<dbReference type="Pfam" id="PF00481">
    <property type="entry name" value="PP2C"/>
    <property type="match status" value="2"/>
</dbReference>
<keyword evidence="5" id="KW-0479">Metal-binding</keyword>
<accession>A0A835EMV8</accession>
<dbReference type="EC" id="3.1.3.16" evidence="4"/>
<keyword evidence="9" id="KW-0464">Manganese</keyword>
<protein>
    <recommendedName>
        <fullName evidence="4">protein-serine/threonine phosphatase</fullName>
        <ecNumber evidence="4">3.1.3.16</ecNumber>
    </recommendedName>
</protein>
<dbReference type="EMBL" id="JACEFO010001882">
    <property type="protein sequence ID" value="KAF8695887.1"/>
    <property type="molecule type" value="Genomic_DNA"/>
</dbReference>
<evidence type="ECO:0000256" key="9">
    <source>
        <dbReference type="ARBA" id="ARBA00023211"/>
    </source>
</evidence>
<comment type="cofactor">
    <cofactor evidence="1">
        <name>Mn(2+)</name>
        <dbReference type="ChEBI" id="CHEBI:29035"/>
    </cofactor>
</comment>
<reference evidence="15" key="1">
    <citation type="submission" date="2020-07" db="EMBL/GenBank/DDBJ databases">
        <title>Genome sequence and genetic diversity analysis of an under-domesticated orphan crop, white fonio (Digitaria exilis).</title>
        <authorList>
            <person name="Bennetzen J.L."/>
            <person name="Chen S."/>
            <person name="Ma X."/>
            <person name="Wang X."/>
            <person name="Yssel A.E.J."/>
            <person name="Chaluvadi S.R."/>
            <person name="Johnson M."/>
            <person name="Gangashetty P."/>
            <person name="Hamidou F."/>
            <person name="Sanogo M.D."/>
            <person name="Zwaenepoel A."/>
            <person name="Wallace J."/>
            <person name="Van De Peer Y."/>
            <person name="Van Deynze A."/>
        </authorList>
    </citation>
    <scope>NUCLEOTIDE SEQUENCE</scope>
    <source>
        <tissue evidence="15">Leaves</tissue>
    </source>
</reference>
<dbReference type="PROSITE" id="PS51746">
    <property type="entry name" value="PPM_2"/>
    <property type="match status" value="1"/>
</dbReference>
<comment type="caution">
    <text evidence="15">The sequence shown here is derived from an EMBL/GenBank/DDBJ whole genome shotgun (WGS) entry which is preliminary data.</text>
</comment>
<dbReference type="GO" id="GO:0046872">
    <property type="term" value="F:metal ion binding"/>
    <property type="evidence" value="ECO:0007669"/>
    <property type="project" value="UniProtKB-KW"/>
</dbReference>
<dbReference type="OrthoDB" id="689055at2759"/>
<dbReference type="CDD" id="cd00143">
    <property type="entry name" value="PP2Cc"/>
    <property type="match status" value="1"/>
</dbReference>
<feature type="region of interest" description="Disordered" evidence="13">
    <location>
        <begin position="118"/>
        <end position="139"/>
    </location>
</feature>
<comment type="similarity">
    <text evidence="3 12">Belongs to the PP2C family.</text>
</comment>
<dbReference type="PROSITE" id="PS01032">
    <property type="entry name" value="PPM_1"/>
    <property type="match status" value="1"/>
</dbReference>
<evidence type="ECO:0000313" key="15">
    <source>
        <dbReference type="EMBL" id="KAF8695887.1"/>
    </source>
</evidence>
<dbReference type="SMART" id="SM00332">
    <property type="entry name" value="PP2Cc"/>
    <property type="match status" value="1"/>
</dbReference>
<dbReference type="InterPro" id="IPR015655">
    <property type="entry name" value="PP2C"/>
</dbReference>
<dbReference type="SUPFAM" id="SSF81606">
    <property type="entry name" value="PP2C-like"/>
    <property type="match status" value="1"/>
</dbReference>
<dbReference type="InterPro" id="IPR036457">
    <property type="entry name" value="PPM-type-like_dom_sf"/>
</dbReference>
<feature type="domain" description="PPM-type phosphatase" evidence="14">
    <location>
        <begin position="86"/>
        <end position="417"/>
    </location>
</feature>
<evidence type="ECO:0000256" key="2">
    <source>
        <dbReference type="ARBA" id="ARBA00001946"/>
    </source>
</evidence>
<organism evidence="15 16">
    <name type="scientific">Digitaria exilis</name>
    <dbReference type="NCBI Taxonomy" id="1010633"/>
    <lineage>
        <taxon>Eukaryota</taxon>
        <taxon>Viridiplantae</taxon>
        <taxon>Streptophyta</taxon>
        <taxon>Embryophyta</taxon>
        <taxon>Tracheophyta</taxon>
        <taxon>Spermatophyta</taxon>
        <taxon>Magnoliopsida</taxon>
        <taxon>Liliopsida</taxon>
        <taxon>Poales</taxon>
        <taxon>Poaceae</taxon>
        <taxon>PACMAD clade</taxon>
        <taxon>Panicoideae</taxon>
        <taxon>Panicodae</taxon>
        <taxon>Paniceae</taxon>
        <taxon>Anthephorinae</taxon>
        <taxon>Digitaria</taxon>
    </lineage>
</organism>
<evidence type="ECO:0000259" key="14">
    <source>
        <dbReference type="PROSITE" id="PS51746"/>
    </source>
</evidence>
<evidence type="ECO:0000256" key="7">
    <source>
        <dbReference type="ARBA" id="ARBA00022842"/>
    </source>
</evidence>
<keyword evidence="7" id="KW-0460">Magnesium</keyword>
<dbReference type="GO" id="GO:0004722">
    <property type="term" value="F:protein serine/threonine phosphatase activity"/>
    <property type="evidence" value="ECO:0007669"/>
    <property type="project" value="UniProtKB-EC"/>
</dbReference>
<dbReference type="InterPro" id="IPR001932">
    <property type="entry name" value="PPM-type_phosphatase-like_dom"/>
</dbReference>
<dbReference type="FunFam" id="3.60.40.10:FF:000291">
    <property type="entry name" value="Protein phosphatase 2C 50"/>
    <property type="match status" value="1"/>
</dbReference>
<evidence type="ECO:0000256" key="3">
    <source>
        <dbReference type="ARBA" id="ARBA00006702"/>
    </source>
</evidence>
<dbReference type="InterPro" id="IPR000222">
    <property type="entry name" value="PP2C_BS"/>
</dbReference>
<comment type="catalytic activity">
    <reaction evidence="11">
        <text>O-phospho-L-threonyl-[protein] + H2O = L-threonyl-[protein] + phosphate</text>
        <dbReference type="Rhea" id="RHEA:47004"/>
        <dbReference type="Rhea" id="RHEA-COMP:11060"/>
        <dbReference type="Rhea" id="RHEA-COMP:11605"/>
        <dbReference type="ChEBI" id="CHEBI:15377"/>
        <dbReference type="ChEBI" id="CHEBI:30013"/>
        <dbReference type="ChEBI" id="CHEBI:43474"/>
        <dbReference type="ChEBI" id="CHEBI:61977"/>
        <dbReference type="EC" id="3.1.3.16"/>
    </reaction>
</comment>
<evidence type="ECO:0000256" key="8">
    <source>
        <dbReference type="ARBA" id="ARBA00022912"/>
    </source>
</evidence>
<proteinExistence type="inferred from homology"/>
<dbReference type="Proteomes" id="UP000636709">
    <property type="component" value="Unassembled WGS sequence"/>
</dbReference>
<evidence type="ECO:0000256" key="4">
    <source>
        <dbReference type="ARBA" id="ARBA00013081"/>
    </source>
</evidence>
<sequence>MSSSEASAVAVAVPEPEALIPLVVEMKMETSEKDHGVAQRRRRLEMRHLNLVASATAGGEGGKRARPALDLSPAAVAGVVRPKSLSHGVHMAIGSRRQMEDAVAVAAPLPVVVAAAAGEESGEVEEGGSNGKGKEMEVEEGDGGWVPEFFAVYDGHGESWVAEMCRERLHVVLSEEMARLHLAKGGGGGGVEEAGALWKEAMVAAFARVDGEVAVIQVAEGDVKRNTEGSTAVVVVVEPRRIVVANCGDSRAVLCRGGVPVPLSTDHKVTPSSSRACYTPKQILRLNYQRPDERVRIESVGGQIIYWQGPRVMGVLAVSRSIGDYFMKPSISAEPEITVTDRTSTDELIILGSDGLWNAMSNEYACKVARYCLSGRAAAKWPAAVQGSSASDAAKLLVELAMARGSHDNVSVVVVELRRMLWRKFSRQNGRT</sequence>
<dbReference type="PANTHER" id="PTHR47992">
    <property type="entry name" value="PROTEIN PHOSPHATASE"/>
    <property type="match status" value="1"/>
</dbReference>
<evidence type="ECO:0000256" key="1">
    <source>
        <dbReference type="ARBA" id="ARBA00001936"/>
    </source>
</evidence>
<comment type="cofactor">
    <cofactor evidence="2">
        <name>Mg(2+)</name>
        <dbReference type="ChEBI" id="CHEBI:18420"/>
    </cofactor>
</comment>
<evidence type="ECO:0000256" key="10">
    <source>
        <dbReference type="ARBA" id="ARBA00047761"/>
    </source>
</evidence>
<comment type="catalytic activity">
    <reaction evidence="10">
        <text>O-phospho-L-seryl-[protein] + H2O = L-seryl-[protein] + phosphate</text>
        <dbReference type="Rhea" id="RHEA:20629"/>
        <dbReference type="Rhea" id="RHEA-COMP:9863"/>
        <dbReference type="Rhea" id="RHEA-COMP:11604"/>
        <dbReference type="ChEBI" id="CHEBI:15377"/>
        <dbReference type="ChEBI" id="CHEBI:29999"/>
        <dbReference type="ChEBI" id="CHEBI:43474"/>
        <dbReference type="ChEBI" id="CHEBI:83421"/>
        <dbReference type="EC" id="3.1.3.16"/>
    </reaction>
</comment>
<keyword evidence="6 12" id="KW-0378">Hydrolase</keyword>